<keyword evidence="1" id="KW-0732">Signal</keyword>
<dbReference type="Gene3D" id="2.60.40.10">
    <property type="entry name" value="Immunoglobulins"/>
    <property type="match status" value="3"/>
</dbReference>
<dbReference type="NCBIfam" id="TIGR04183">
    <property type="entry name" value="Por_Secre_tail"/>
    <property type="match status" value="1"/>
</dbReference>
<feature type="signal peptide" evidence="1">
    <location>
        <begin position="1"/>
        <end position="18"/>
    </location>
</feature>
<evidence type="ECO:0000256" key="1">
    <source>
        <dbReference type="SAM" id="SignalP"/>
    </source>
</evidence>
<organism evidence="5 6">
    <name type="scientific">Reichenbachiella agarivorans</name>
    <dbReference type="NCBI Taxonomy" id="2979464"/>
    <lineage>
        <taxon>Bacteria</taxon>
        <taxon>Pseudomonadati</taxon>
        <taxon>Bacteroidota</taxon>
        <taxon>Cytophagia</taxon>
        <taxon>Cytophagales</taxon>
        <taxon>Reichenbachiellaceae</taxon>
        <taxon>Reichenbachiella</taxon>
    </lineage>
</organism>
<dbReference type="InterPro" id="IPR013783">
    <property type="entry name" value="Ig-like_fold"/>
</dbReference>
<feature type="domain" description="Rhamnogalacturonase A/B/Epimerase-like pectate lyase" evidence="2">
    <location>
        <begin position="64"/>
        <end position="131"/>
    </location>
</feature>
<feature type="chain" id="PRO_5046093751" evidence="1">
    <location>
        <begin position="19"/>
        <end position="887"/>
    </location>
</feature>
<dbReference type="Pfam" id="PF18962">
    <property type="entry name" value="Por_Secre_tail"/>
    <property type="match status" value="1"/>
</dbReference>
<dbReference type="EMBL" id="CP106679">
    <property type="protein sequence ID" value="UXP32773.1"/>
    <property type="molecule type" value="Genomic_DNA"/>
</dbReference>
<accession>A0ABY6CTQ6</accession>
<dbReference type="InterPro" id="IPR024535">
    <property type="entry name" value="RHGA/B-epi-like_pectate_lyase"/>
</dbReference>
<dbReference type="Pfam" id="PF12708">
    <property type="entry name" value="Pect-lyase_RHGA_epim"/>
    <property type="match status" value="1"/>
</dbReference>
<dbReference type="RefSeq" id="WP_262310208.1">
    <property type="nucleotide sequence ID" value="NZ_CP106679.1"/>
</dbReference>
<dbReference type="InterPro" id="IPR012334">
    <property type="entry name" value="Pectin_lyas_fold"/>
</dbReference>
<gene>
    <name evidence="5" type="ORF">N6H18_02200</name>
</gene>
<evidence type="ECO:0000259" key="4">
    <source>
        <dbReference type="Pfam" id="PF18962"/>
    </source>
</evidence>
<sequence>MKYLGTLFLVLGISVGSAAQTPQIWLDYQADKAAGVTPELTDYSFAGYHFSELEIPSVATWTYFDVTDYGAIADDELFDDDAIQSTIDAAQLHDGPAVVFFPSGKFIVSSDNNTGNKISITRDSVVLKGSGAGDGGTEIFMKEMRVLNGHWQFEFTPAGSIVPASSYMTASADRGDYDIIVQDGSVFEVGQDVLLSHQSEAFARAHFGDLELSENWYRLFGSGGGMSLYELHVIKEISGNRLTFVNPIQTDLPLLDIRYQVSRHNVISEIGVEDILFTSDWENYPEDFVHHKNDIHDYAWNAIQFENVKNSWVRDCEFRSWNQVIDVRQSIGVTIQDVVISGKQGHASFLTRRGYGLLVKDCEDQADTHHGPGTGYSGVNTVYLRCSMSQDQSFDSHSGQPYATLVDDVLGGVFNQNGGPYESYPHHGRGLTFWNFRHQSSKTLTYDFWSVDIRNGNTYAEPYFVGFQSNMTVNFLHEGLHQLPDQMVEPRSLFEAQLALRLDQQNTLPTVRFITPENGQELLIGADVPVQIEAADPDGTISKVQLYINDQLQREIDTAPYLWGEDELTDPLLFDMPAGKYRLKAIGTDNDGNTTTTTLDFTIGKAPKVEIGSPKNGAVVEAGVLLTATVSASDEDGTLAAVSLYLDDVLVRTITASPFVWGQDATVDPLLVLPSGEHVLKVIATDNDGLTAVDELTVIANASPALSFLSPTNQQVLDEGVDLIVEVSASDEDGTIVQVDLYMNGKLLRSDTRSPFKWGERSDADPALFGMKAGSYVFKAVAVDDLGSENSETISISIGSSEILSSDLVSDDVLVYPNPTKDVLTVQSNEPIQNVSLFDFSGKSTNLKWKNEEGNKMELSTAGLSQGIYFLRVDMKDSIEVFKIIKN</sequence>
<dbReference type="Pfam" id="PF16315">
    <property type="entry name" value="DUF4955"/>
    <property type="match status" value="1"/>
</dbReference>
<dbReference type="InterPro" id="IPR011050">
    <property type="entry name" value="Pectin_lyase_fold/virulence"/>
</dbReference>
<name>A0ABY6CTQ6_9BACT</name>
<evidence type="ECO:0000313" key="6">
    <source>
        <dbReference type="Proteomes" id="UP001065174"/>
    </source>
</evidence>
<keyword evidence="6" id="KW-1185">Reference proteome</keyword>
<evidence type="ECO:0000313" key="5">
    <source>
        <dbReference type="EMBL" id="UXP32773.1"/>
    </source>
</evidence>
<dbReference type="Proteomes" id="UP001065174">
    <property type="component" value="Chromosome"/>
</dbReference>
<dbReference type="InterPro" id="IPR026444">
    <property type="entry name" value="Secre_tail"/>
</dbReference>
<dbReference type="SUPFAM" id="SSF51126">
    <property type="entry name" value="Pectin lyase-like"/>
    <property type="match status" value="1"/>
</dbReference>
<feature type="domain" description="Secretion system C-terminal sorting" evidence="4">
    <location>
        <begin position="815"/>
        <end position="884"/>
    </location>
</feature>
<proteinExistence type="predicted"/>
<evidence type="ECO:0000259" key="3">
    <source>
        <dbReference type="Pfam" id="PF16315"/>
    </source>
</evidence>
<dbReference type="Pfam" id="PF17957">
    <property type="entry name" value="Big_7"/>
    <property type="match status" value="3"/>
</dbReference>
<reference evidence="5" key="1">
    <citation type="submission" date="2022-09" db="EMBL/GenBank/DDBJ databases">
        <title>Comparative genomics and taxonomic characterization of three novel marine species of genus Reichenbachiella exhibiting antioxidant and polysaccharide degradation activities.</title>
        <authorList>
            <person name="Muhammad N."/>
            <person name="Lee Y.-J."/>
            <person name="Ko J."/>
            <person name="Kim S.-G."/>
        </authorList>
    </citation>
    <scope>NUCLEOTIDE SEQUENCE</scope>
    <source>
        <strain evidence="5">BKB1-1</strain>
    </source>
</reference>
<evidence type="ECO:0000259" key="2">
    <source>
        <dbReference type="Pfam" id="PF12708"/>
    </source>
</evidence>
<dbReference type="Gene3D" id="2.160.20.10">
    <property type="entry name" value="Single-stranded right-handed beta-helix, Pectin lyase-like"/>
    <property type="match status" value="1"/>
</dbReference>
<protein>
    <submittedName>
        <fullName evidence="5">DUF4955 domain-containing protein</fullName>
    </submittedName>
</protein>
<feature type="domain" description="DUF4955" evidence="3">
    <location>
        <begin position="368"/>
        <end position="504"/>
    </location>
</feature>
<dbReference type="InterPro" id="IPR032532">
    <property type="entry name" value="DUF4955"/>
</dbReference>